<evidence type="ECO:0000256" key="1">
    <source>
        <dbReference type="SAM" id="MobiDB-lite"/>
    </source>
</evidence>
<reference evidence="2" key="1">
    <citation type="submission" date="2019-04" db="EMBL/GenBank/DDBJ databases">
        <title>Friends and foes A comparative genomics studyof 23 Aspergillus species from section Flavi.</title>
        <authorList>
            <consortium name="DOE Joint Genome Institute"/>
            <person name="Kjaerbolling I."/>
            <person name="Vesth T."/>
            <person name="Frisvad J.C."/>
            <person name="Nybo J.L."/>
            <person name="Theobald S."/>
            <person name="Kildgaard S."/>
            <person name="Isbrandt T."/>
            <person name="Kuo A."/>
            <person name="Sato A."/>
            <person name="Lyhne E.K."/>
            <person name="Kogle M.E."/>
            <person name="Wiebenga A."/>
            <person name="Kun R.S."/>
            <person name="Lubbers R.J."/>
            <person name="Makela M.R."/>
            <person name="Barry K."/>
            <person name="Chovatia M."/>
            <person name="Clum A."/>
            <person name="Daum C."/>
            <person name="Haridas S."/>
            <person name="He G."/>
            <person name="LaButti K."/>
            <person name="Lipzen A."/>
            <person name="Mondo S."/>
            <person name="Riley R."/>
            <person name="Salamov A."/>
            <person name="Simmons B.A."/>
            <person name="Magnuson J.K."/>
            <person name="Henrissat B."/>
            <person name="Mortensen U.H."/>
            <person name="Larsen T.O."/>
            <person name="Devries R.P."/>
            <person name="Grigoriev I.V."/>
            <person name="Machida M."/>
            <person name="Baker S.E."/>
            <person name="Andersen M.R."/>
        </authorList>
    </citation>
    <scope>NUCLEOTIDE SEQUENCE [LARGE SCALE GENOMIC DNA]</scope>
    <source>
        <strain evidence="2">IBT 14317</strain>
    </source>
</reference>
<dbReference type="PANTHER" id="PTHR42052">
    <property type="entry name" value="ABM DOMAIN-CONTAINING PROTEIN"/>
    <property type="match status" value="1"/>
</dbReference>
<protein>
    <recommendedName>
        <fullName evidence="3">ABM domain-containing protein</fullName>
    </recommendedName>
</protein>
<feature type="region of interest" description="Disordered" evidence="1">
    <location>
        <begin position="107"/>
        <end position="135"/>
    </location>
</feature>
<sequence length="243" mass="27112">MGSAQNSKPITELALFHLKPSIDRATIRSELLAAAKAQTEYSKYPVYLFSQIEDPSYIYLLGGWRSIATHLEDWIPNPINQGLMKSLKEKLELVYMMHIDIDPADLRTNGELDQSSTHAKATGSESPTNSDANEGIPVNAPVIAIGRYFLTAGQKEAFLNKFQETKGHLKAYIAPRTLRGGVRVAPKDKSGDGIEKEEFVLFSGWGEIQDHLQFAESERSKEFGKIKDFLEGADIKHASTWKE</sequence>
<organism evidence="2">
    <name type="scientific">Petromyces alliaceus</name>
    <name type="common">Aspergillus alliaceus</name>
    <dbReference type="NCBI Taxonomy" id="209559"/>
    <lineage>
        <taxon>Eukaryota</taxon>
        <taxon>Fungi</taxon>
        <taxon>Dikarya</taxon>
        <taxon>Ascomycota</taxon>
        <taxon>Pezizomycotina</taxon>
        <taxon>Eurotiomycetes</taxon>
        <taxon>Eurotiomycetidae</taxon>
        <taxon>Eurotiales</taxon>
        <taxon>Aspergillaceae</taxon>
        <taxon>Aspergillus</taxon>
        <taxon>Aspergillus subgen. Circumdati</taxon>
    </lineage>
</organism>
<proteinExistence type="predicted"/>
<feature type="compositionally biased region" description="Polar residues" evidence="1">
    <location>
        <begin position="111"/>
        <end position="132"/>
    </location>
</feature>
<dbReference type="PANTHER" id="PTHR42052:SF1">
    <property type="entry name" value="ABM DOMAIN-CONTAINING PROTEIN"/>
    <property type="match status" value="1"/>
</dbReference>
<gene>
    <name evidence="2" type="ORF">BDV23DRAFT_167467</name>
</gene>
<name>A0A5N7BR95_PETAA</name>
<dbReference type="EMBL" id="ML735399">
    <property type="protein sequence ID" value="KAE8384128.1"/>
    <property type="molecule type" value="Genomic_DNA"/>
</dbReference>
<dbReference type="OrthoDB" id="3542212at2759"/>
<dbReference type="Proteomes" id="UP000326877">
    <property type="component" value="Unassembled WGS sequence"/>
</dbReference>
<evidence type="ECO:0008006" key="3">
    <source>
        <dbReference type="Google" id="ProtNLM"/>
    </source>
</evidence>
<dbReference type="Gene3D" id="3.30.70.100">
    <property type="match status" value="2"/>
</dbReference>
<dbReference type="AlphaFoldDB" id="A0A5N7BR95"/>
<evidence type="ECO:0000313" key="2">
    <source>
        <dbReference type="EMBL" id="KAE8384128.1"/>
    </source>
</evidence>
<accession>A0A5N7BR95</accession>